<accession>A0A3P7LR36</accession>
<gene>
    <name evidence="6" type="ORF">DILT_LOCUS11511</name>
</gene>
<name>A0A3P7LR36_DIBLA</name>
<comment type="caution">
    <text evidence="5">Lacks conserved residue(s) required for the propagation of feature annotation.</text>
</comment>
<sequence length="80" mass="8877">MPDLSFAIAFVAADSPETLCRVISLGLAIFGLYLAYDTQLIIGGHRYELSPEDYIVGAMDLFVDIMEIFFSLLALLNENE</sequence>
<dbReference type="Proteomes" id="UP000281553">
    <property type="component" value="Unassembled WGS sequence"/>
</dbReference>
<keyword evidence="4 5" id="KW-0472">Membrane</keyword>
<evidence type="ECO:0000256" key="1">
    <source>
        <dbReference type="ARBA" id="ARBA00004141"/>
    </source>
</evidence>
<organism evidence="6 7">
    <name type="scientific">Dibothriocephalus latus</name>
    <name type="common">Fish tapeworm</name>
    <name type="synonym">Diphyllobothrium latum</name>
    <dbReference type="NCBI Taxonomy" id="60516"/>
    <lineage>
        <taxon>Eukaryota</taxon>
        <taxon>Metazoa</taxon>
        <taxon>Spiralia</taxon>
        <taxon>Lophotrochozoa</taxon>
        <taxon>Platyhelminthes</taxon>
        <taxon>Cestoda</taxon>
        <taxon>Eucestoda</taxon>
        <taxon>Diphyllobothriidea</taxon>
        <taxon>Diphyllobothriidae</taxon>
        <taxon>Dibothriocephalus</taxon>
    </lineage>
</organism>
<evidence type="ECO:0000256" key="5">
    <source>
        <dbReference type="RuleBase" id="RU004379"/>
    </source>
</evidence>
<evidence type="ECO:0000256" key="4">
    <source>
        <dbReference type="ARBA" id="ARBA00023136"/>
    </source>
</evidence>
<dbReference type="Pfam" id="PF01027">
    <property type="entry name" value="Bax1-I"/>
    <property type="match status" value="1"/>
</dbReference>
<dbReference type="GO" id="GO:0016020">
    <property type="term" value="C:membrane"/>
    <property type="evidence" value="ECO:0007669"/>
    <property type="project" value="UniProtKB-SubCell"/>
</dbReference>
<reference evidence="6 7" key="1">
    <citation type="submission" date="2018-11" db="EMBL/GenBank/DDBJ databases">
        <authorList>
            <consortium name="Pathogen Informatics"/>
        </authorList>
    </citation>
    <scope>NUCLEOTIDE SEQUENCE [LARGE SCALE GENOMIC DNA]</scope>
</reference>
<dbReference type="OrthoDB" id="7933078at2759"/>
<dbReference type="InterPro" id="IPR006214">
    <property type="entry name" value="Bax_inhibitor_1-related"/>
</dbReference>
<evidence type="ECO:0000313" key="7">
    <source>
        <dbReference type="Proteomes" id="UP000281553"/>
    </source>
</evidence>
<dbReference type="PANTHER" id="PTHR23291">
    <property type="entry name" value="BAX INHIBITOR-RELATED"/>
    <property type="match status" value="1"/>
</dbReference>
<protein>
    <submittedName>
        <fullName evidence="6">Uncharacterized protein</fullName>
    </submittedName>
</protein>
<keyword evidence="2 5" id="KW-0812">Transmembrane</keyword>
<proteinExistence type="inferred from homology"/>
<dbReference type="AlphaFoldDB" id="A0A3P7LR36"/>
<keyword evidence="7" id="KW-1185">Reference proteome</keyword>
<dbReference type="PANTHER" id="PTHR23291:SF47">
    <property type="entry name" value="TRANSMEMBRANE BAX INHIBITOR MOTIF CONTAINING 7"/>
    <property type="match status" value="1"/>
</dbReference>
<evidence type="ECO:0000313" key="6">
    <source>
        <dbReference type="EMBL" id="VDN15680.1"/>
    </source>
</evidence>
<evidence type="ECO:0000256" key="2">
    <source>
        <dbReference type="ARBA" id="ARBA00022692"/>
    </source>
</evidence>
<keyword evidence="3 5" id="KW-1133">Transmembrane helix</keyword>
<feature type="transmembrane region" description="Helical" evidence="5">
    <location>
        <begin position="54"/>
        <end position="76"/>
    </location>
</feature>
<comment type="similarity">
    <text evidence="5">Belongs to the BI1 family.</text>
</comment>
<comment type="subcellular location">
    <subcellularLocation>
        <location evidence="1">Membrane</location>
        <topology evidence="1">Multi-pass membrane protein</topology>
    </subcellularLocation>
</comment>
<dbReference type="EMBL" id="UYRU01063252">
    <property type="protein sequence ID" value="VDN15680.1"/>
    <property type="molecule type" value="Genomic_DNA"/>
</dbReference>
<evidence type="ECO:0000256" key="3">
    <source>
        <dbReference type="ARBA" id="ARBA00022989"/>
    </source>
</evidence>